<dbReference type="OrthoDB" id="6075208at2"/>
<dbReference type="Proteomes" id="UP000253940">
    <property type="component" value="Chromosome"/>
</dbReference>
<dbReference type="KEGG" id="mbah:HYN46_14715"/>
<keyword evidence="2" id="KW-1185">Reference proteome</keyword>
<organism evidence="1 2">
    <name type="scientific">Aquirhabdus parva</name>
    <dbReference type="NCBI Taxonomy" id="2283318"/>
    <lineage>
        <taxon>Bacteria</taxon>
        <taxon>Pseudomonadati</taxon>
        <taxon>Pseudomonadota</taxon>
        <taxon>Gammaproteobacteria</taxon>
        <taxon>Moraxellales</taxon>
        <taxon>Moraxellaceae</taxon>
        <taxon>Aquirhabdus</taxon>
    </lineage>
</organism>
<dbReference type="InterPro" id="IPR045758">
    <property type="entry name" value="AdeT1/2"/>
</dbReference>
<evidence type="ECO:0000313" key="1">
    <source>
        <dbReference type="EMBL" id="AXI03982.1"/>
    </source>
</evidence>
<gene>
    <name evidence="1" type="ORF">HYN46_14715</name>
</gene>
<name>A0A345P9M3_9GAMM</name>
<dbReference type="Gene3D" id="3.40.190.170">
    <property type="entry name" value="Bacterial extracellular solute-binding protein, family 7"/>
    <property type="match status" value="1"/>
</dbReference>
<evidence type="ECO:0008006" key="3">
    <source>
        <dbReference type="Google" id="ProtNLM"/>
    </source>
</evidence>
<dbReference type="Pfam" id="PF19582">
    <property type="entry name" value="AdeT1_2"/>
    <property type="match status" value="1"/>
</dbReference>
<protein>
    <recommendedName>
        <fullName evidence="3">RND transporter</fullName>
    </recommendedName>
</protein>
<dbReference type="InterPro" id="IPR038404">
    <property type="entry name" value="TRAP_DctP_sf"/>
</dbReference>
<reference evidence="1 2" key="1">
    <citation type="submission" date="2018-07" db="EMBL/GenBank/DDBJ databases">
        <title>Genome sequencing of Moraxellaceae gen. HYN0046.</title>
        <authorList>
            <person name="Kim M."/>
            <person name="Yi H."/>
        </authorList>
    </citation>
    <scope>NUCLEOTIDE SEQUENCE [LARGE SCALE GENOMIC DNA]</scope>
    <source>
        <strain evidence="1 2">HYN0046</strain>
    </source>
</reference>
<dbReference type="AlphaFoldDB" id="A0A345P9M3"/>
<accession>A0A345P9M3</accession>
<sequence>MCLLTVGSAQAQTFCVFDMVGAQGPLALAMRDYAAQAKAWGANITIRSYVAERVAAEDFKVGQCDAVLLTGIRARQFNAFTGSIDSIGGLPDYPQLKLLINTLTRPEASKLMTAGNYEVAGLMPLGAAYIFLRDRRINSVAKMAGRKMAVLDDDKAQLVMAERIGAQAVASDVTTFAGKFNNGQVDAAASPAVAYLPLELYKGVGSTGAVLKMPVAQLTFQMVIHPEKFPAGFGQQSRAYFYSLFDPTLKTIRSAEDDILFFFPPPDGDAPKYREMMRQARISMTQKGIYDPKMMTLMKKIRCRVEPEQSECSDGQE</sequence>
<proteinExistence type="predicted"/>
<dbReference type="EMBL" id="CP031222">
    <property type="protein sequence ID" value="AXI03982.1"/>
    <property type="molecule type" value="Genomic_DNA"/>
</dbReference>
<evidence type="ECO:0000313" key="2">
    <source>
        <dbReference type="Proteomes" id="UP000253940"/>
    </source>
</evidence>